<protein>
    <submittedName>
        <fullName evidence="7">ML domain-containing protein</fullName>
    </submittedName>
</protein>
<dbReference type="InterPro" id="IPR014756">
    <property type="entry name" value="Ig_E-set"/>
</dbReference>
<evidence type="ECO:0000256" key="2">
    <source>
        <dbReference type="ARBA" id="ARBA00006370"/>
    </source>
</evidence>
<gene>
    <name evidence="5" type="ORF">ASIM_LOCUS12425</name>
</gene>
<dbReference type="Proteomes" id="UP000267096">
    <property type="component" value="Unassembled WGS sequence"/>
</dbReference>
<dbReference type="SMART" id="SM00737">
    <property type="entry name" value="ML"/>
    <property type="match status" value="1"/>
</dbReference>
<evidence type="ECO:0000259" key="4">
    <source>
        <dbReference type="SMART" id="SM00737"/>
    </source>
</evidence>
<keyword evidence="3" id="KW-0964">Secreted</keyword>
<evidence type="ECO:0000256" key="3">
    <source>
        <dbReference type="ARBA" id="ARBA00022525"/>
    </source>
</evidence>
<dbReference type="InterPro" id="IPR003172">
    <property type="entry name" value="ML_dom"/>
</dbReference>
<keyword evidence="6" id="KW-1185">Reference proteome</keyword>
<dbReference type="EMBL" id="UYRR01031186">
    <property type="protein sequence ID" value="VDK47343.1"/>
    <property type="molecule type" value="Genomic_DNA"/>
</dbReference>
<dbReference type="Gene3D" id="2.60.40.770">
    <property type="match status" value="1"/>
</dbReference>
<evidence type="ECO:0000313" key="5">
    <source>
        <dbReference type="EMBL" id="VDK47343.1"/>
    </source>
</evidence>
<reference evidence="7" key="1">
    <citation type="submission" date="2017-02" db="UniProtKB">
        <authorList>
            <consortium name="WormBaseParasite"/>
        </authorList>
    </citation>
    <scope>IDENTIFICATION</scope>
</reference>
<evidence type="ECO:0000313" key="7">
    <source>
        <dbReference type="WBParaSite" id="ASIM_0001295901-mRNA-1"/>
    </source>
</evidence>
<dbReference type="GO" id="GO:0005576">
    <property type="term" value="C:extracellular region"/>
    <property type="evidence" value="ECO:0007669"/>
    <property type="project" value="UniProtKB-SubCell"/>
</dbReference>
<evidence type="ECO:0000256" key="1">
    <source>
        <dbReference type="ARBA" id="ARBA00004613"/>
    </source>
</evidence>
<dbReference type="WBParaSite" id="ASIM_0001295901-mRNA-1">
    <property type="protein sequence ID" value="ASIM_0001295901-mRNA-1"/>
    <property type="gene ID" value="ASIM_0001295901"/>
</dbReference>
<evidence type="ECO:0000313" key="6">
    <source>
        <dbReference type="Proteomes" id="UP000267096"/>
    </source>
</evidence>
<organism evidence="7">
    <name type="scientific">Anisakis simplex</name>
    <name type="common">Herring worm</name>
    <dbReference type="NCBI Taxonomy" id="6269"/>
    <lineage>
        <taxon>Eukaryota</taxon>
        <taxon>Metazoa</taxon>
        <taxon>Ecdysozoa</taxon>
        <taxon>Nematoda</taxon>
        <taxon>Chromadorea</taxon>
        <taxon>Rhabditida</taxon>
        <taxon>Spirurina</taxon>
        <taxon>Ascaridomorpha</taxon>
        <taxon>Ascaridoidea</taxon>
        <taxon>Anisakidae</taxon>
        <taxon>Anisakis</taxon>
        <taxon>Anisakis simplex complex</taxon>
    </lineage>
</organism>
<dbReference type="SUPFAM" id="SSF81296">
    <property type="entry name" value="E set domains"/>
    <property type="match status" value="1"/>
</dbReference>
<feature type="domain" description="MD-2-related lipid-recognition" evidence="4">
    <location>
        <begin position="3"/>
        <end position="134"/>
    </location>
</feature>
<dbReference type="Pfam" id="PF02221">
    <property type="entry name" value="E1_DerP2_DerF2"/>
    <property type="match status" value="1"/>
</dbReference>
<dbReference type="AlphaFoldDB" id="A0A0M3JX96"/>
<name>A0A0M3JX96_ANISI</name>
<comment type="similarity">
    <text evidence="2">Belongs to the NPC2 family.</text>
</comment>
<comment type="subcellular location">
    <subcellularLocation>
        <location evidence="1">Secreted</location>
    </subcellularLocation>
</comment>
<dbReference type="FunFam" id="2.60.40.770:FF:000001">
    <property type="entry name" value="NPC intracellular cholesterol transporter 2"/>
    <property type="match status" value="1"/>
</dbReference>
<dbReference type="OrthoDB" id="4937502at2759"/>
<reference evidence="5 6" key="2">
    <citation type="submission" date="2018-11" db="EMBL/GenBank/DDBJ databases">
        <authorList>
            <consortium name="Pathogen Informatics"/>
        </authorList>
    </citation>
    <scope>NUCLEOTIDE SEQUENCE [LARGE SCALE GENOMIC DNA]</scope>
</reference>
<sequence>MLLSLSESNFELISVEAAGCPGTGNSCDFKRGSEPRIRIGFKPNRDVDKLQTTVRAKLGGALVPFNLDNDNPCEKGNLTCPLKIGQTYYYSQSVKILDQYPKVNVQVNWLLNDKSNDESDNDKSKREVCIIFLAKVVD</sequence>
<accession>A0A0M3JX96</accession>
<proteinExistence type="inferred from homology"/>